<dbReference type="EMBL" id="BARU01035953">
    <property type="protein sequence ID" value="GAH86331.1"/>
    <property type="molecule type" value="Genomic_DNA"/>
</dbReference>
<dbReference type="AlphaFoldDB" id="X1IV58"/>
<dbReference type="Pfam" id="PF00071">
    <property type="entry name" value="Ras"/>
    <property type="match status" value="1"/>
</dbReference>
<dbReference type="PRINTS" id="PR00449">
    <property type="entry name" value="RASTRNSFRMNG"/>
</dbReference>
<evidence type="ECO:0000256" key="2">
    <source>
        <dbReference type="ARBA" id="ARBA00023134"/>
    </source>
</evidence>
<keyword evidence="2" id="KW-0342">GTP-binding</keyword>
<dbReference type="SMART" id="SM00175">
    <property type="entry name" value="RAB"/>
    <property type="match status" value="1"/>
</dbReference>
<dbReference type="InterPro" id="IPR001806">
    <property type="entry name" value="Small_GTPase"/>
</dbReference>
<dbReference type="PANTHER" id="PTHR47977">
    <property type="entry name" value="RAS-RELATED PROTEIN RAB"/>
    <property type="match status" value="1"/>
</dbReference>
<protein>
    <recommendedName>
        <fullName evidence="4">Roc domain-containing protein</fullName>
    </recommendedName>
</protein>
<keyword evidence="1" id="KW-0547">Nucleotide-binding</keyword>
<dbReference type="GO" id="GO:0003924">
    <property type="term" value="F:GTPase activity"/>
    <property type="evidence" value="ECO:0007669"/>
    <property type="project" value="InterPro"/>
</dbReference>
<dbReference type="SUPFAM" id="SSF52540">
    <property type="entry name" value="P-loop containing nucleoside triphosphate hydrolases"/>
    <property type="match status" value="1"/>
</dbReference>
<dbReference type="GO" id="GO:0005525">
    <property type="term" value="F:GTP binding"/>
    <property type="evidence" value="ECO:0007669"/>
    <property type="project" value="UniProtKB-KW"/>
</dbReference>
<gene>
    <name evidence="3" type="ORF">S03H2_56219</name>
</gene>
<dbReference type="InterPro" id="IPR050227">
    <property type="entry name" value="Rab"/>
</dbReference>
<dbReference type="InterPro" id="IPR027417">
    <property type="entry name" value="P-loop_NTPase"/>
</dbReference>
<evidence type="ECO:0000313" key="3">
    <source>
        <dbReference type="EMBL" id="GAH86331.1"/>
    </source>
</evidence>
<sequence>QPEHSSLYRIKNTSSYKVKILILGSVNSGKSLLSSKYTLGFTHSSRYSIGVDISVKDFTLHNGEKITNTCWTFAPQERFQYYWSNFFRGALGAIILFDITNPESFKEVKSWVLSVREHIKSIPIILMGNKVDLNYKRAIPYGEAKKFFLKQS</sequence>
<reference evidence="3" key="1">
    <citation type="journal article" date="2014" name="Front. Microbiol.">
        <title>High frequency of phylogenetically diverse reductive dehalogenase-homologous genes in deep subseafloor sedimentary metagenomes.</title>
        <authorList>
            <person name="Kawai M."/>
            <person name="Futagami T."/>
            <person name="Toyoda A."/>
            <person name="Takaki Y."/>
            <person name="Nishi S."/>
            <person name="Hori S."/>
            <person name="Arai W."/>
            <person name="Tsubouchi T."/>
            <person name="Morono Y."/>
            <person name="Uchiyama I."/>
            <person name="Ito T."/>
            <person name="Fujiyama A."/>
            <person name="Inagaki F."/>
            <person name="Takami H."/>
        </authorList>
    </citation>
    <scope>NUCLEOTIDE SEQUENCE</scope>
    <source>
        <strain evidence="3">Expedition CK06-06</strain>
    </source>
</reference>
<dbReference type="NCBIfam" id="TIGR00231">
    <property type="entry name" value="small_GTP"/>
    <property type="match status" value="1"/>
</dbReference>
<proteinExistence type="predicted"/>
<evidence type="ECO:0000256" key="1">
    <source>
        <dbReference type="ARBA" id="ARBA00022741"/>
    </source>
</evidence>
<dbReference type="Gene3D" id="3.40.50.300">
    <property type="entry name" value="P-loop containing nucleotide triphosphate hydrolases"/>
    <property type="match status" value="1"/>
</dbReference>
<accession>X1IV58</accession>
<dbReference type="PROSITE" id="PS51419">
    <property type="entry name" value="RAB"/>
    <property type="match status" value="1"/>
</dbReference>
<organism evidence="3">
    <name type="scientific">marine sediment metagenome</name>
    <dbReference type="NCBI Taxonomy" id="412755"/>
    <lineage>
        <taxon>unclassified sequences</taxon>
        <taxon>metagenomes</taxon>
        <taxon>ecological metagenomes</taxon>
    </lineage>
</organism>
<dbReference type="CDD" id="cd00154">
    <property type="entry name" value="Rab"/>
    <property type="match status" value="1"/>
</dbReference>
<evidence type="ECO:0008006" key="4">
    <source>
        <dbReference type="Google" id="ProtNLM"/>
    </source>
</evidence>
<feature type="non-terminal residue" evidence="3">
    <location>
        <position position="1"/>
    </location>
</feature>
<dbReference type="InterPro" id="IPR005225">
    <property type="entry name" value="Small_GTP-bd"/>
</dbReference>
<name>X1IV58_9ZZZZ</name>
<dbReference type="FunFam" id="3.40.50.300:FF:001447">
    <property type="entry name" value="Ras-related protein Rab-1B"/>
    <property type="match status" value="1"/>
</dbReference>
<comment type="caution">
    <text evidence="3">The sequence shown here is derived from an EMBL/GenBank/DDBJ whole genome shotgun (WGS) entry which is preliminary data.</text>
</comment>